<feature type="transmembrane region" description="Helical" evidence="5">
    <location>
        <begin position="6"/>
        <end position="26"/>
    </location>
</feature>
<evidence type="ECO:0000256" key="5">
    <source>
        <dbReference type="SAM" id="Phobius"/>
    </source>
</evidence>
<evidence type="ECO:0000313" key="7">
    <source>
        <dbReference type="Proteomes" id="UP000230821"/>
    </source>
</evidence>
<keyword evidence="2 5" id="KW-0812">Transmembrane</keyword>
<evidence type="ECO:0000256" key="4">
    <source>
        <dbReference type="ARBA" id="ARBA00023136"/>
    </source>
</evidence>
<evidence type="ECO:0000256" key="2">
    <source>
        <dbReference type="ARBA" id="ARBA00022692"/>
    </source>
</evidence>
<comment type="caution">
    <text evidence="6">The sequence shown here is derived from an EMBL/GenBank/DDBJ whole genome shotgun (WGS) entry which is preliminary data.</text>
</comment>
<reference evidence="6 7" key="1">
    <citation type="submission" date="2017-10" db="EMBL/GenBank/DDBJ databases">
        <title>Novel microbial diversity and functional potential in the marine mammal oral microbiome.</title>
        <authorList>
            <person name="Dudek N.K."/>
            <person name="Sun C.L."/>
            <person name="Burstein D."/>
            <person name="Kantor R.S."/>
            <person name="Aliaga Goltsman D.S."/>
            <person name="Bik E.M."/>
            <person name="Thomas B.C."/>
            <person name="Banfield J.F."/>
            <person name="Relman D.A."/>
        </authorList>
    </citation>
    <scope>NUCLEOTIDE SEQUENCE [LARGE SCALE GENOMIC DNA]</scope>
    <source>
        <strain evidence="6">DOLJORAL78_47_16</strain>
    </source>
</reference>
<dbReference type="Proteomes" id="UP000230821">
    <property type="component" value="Unassembled WGS sequence"/>
</dbReference>
<gene>
    <name evidence="6" type="ORF">CSA56_12130</name>
</gene>
<accession>A0A2G6KCA9</accession>
<name>A0A2G6KCA9_9BACT</name>
<keyword evidence="3 5" id="KW-1133">Transmembrane helix</keyword>
<protein>
    <recommendedName>
        <fullName evidence="8">DUF4870 domain-containing protein</fullName>
    </recommendedName>
</protein>
<dbReference type="AlphaFoldDB" id="A0A2G6KCA9"/>
<comment type="subcellular location">
    <subcellularLocation>
        <location evidence="1">Membrane</location>
        <topology evidence="1">Multi-pass membrane protein</topology>
    </subcellularLocation>
</comment>
<keyword evidence="4 5" id="KW-0472">Membrane</keyword>
<feature type="transmembrane region" description="Helical" evidence="5">
    <location>
        <begin position="72"/>
        <end position="93"/>
    </location>
</feature>
<proteinExistence type="predicted"/>
<dbReference type="InterPro" id="IPR019109">
    <property type="entry name" value="MamF_MmsF"/>
</dbReference>
<feature type="transmembrane region" description="Helical" evidence="5">
    <location>
        <begin position="47"/>
        <end position="66"/>
    </location>
</feature>
<evidence type="ECO:0008006" key="8">
    <source>
        <dbReference type="Google" id="ProtNLM"/>
    </source>
</evidence>
<organism evidence="6 7">
    <name type="scientific">candidate division KSB3 bacterium</name>
    <dbReference type="NCBI Taxonomy" id="2044937"/>
    <lineage>
        <taxon>Bacteria</taxon>
        <taxon>candidate division KSB3</taxon>
    </lineage>
</organism>
<evidence type="ECO:0000313" key="6">
    <source>
        <dbReference type="EMBL" id="PIE33314.1"/>
    </source>
</evidence>
<dbReference type="Pfam" id="PF09685">
    <property type="entry name" value="MamF_MmsF"/>
    <property type="match status" value="1"/>
</dbReference>
<evidence type="ECO:0000256" key="3">
    <source>
        <dbReference type="ARBA" id="ARBA00022989"/>
    </source>
</evidence>
<sequence length="131" mass="14869">MENSQEKYFAFLVYLLSLVGVIYVLFFRPTQERFAQYHARQSLGIQIIALGLLLAWFIVIWVLAWIPYIGFIVGIALFALVLAAYIVLAISYMRGMINALQLKRQPVPIVGNYATSLSSFLLEKVGYRSEG</sequence>
<evidence type="ECO:0000256" key="1">
    <source>
        <dbReference type="ARBA" id="ARBA00004141"/>
    </source>
</evidence>
<dbReference type="EMBL" id="PDSK01000100">
    <property type="protein sequence ID" value="PIE33314.1"/>
    <property type="molecule type" value="Genomic_DNA"/>
</dbReference>